<dbReference type="EMBL" id="BMCS01000001">
    <property type="protein sequence ID" value="GGF26972.1"/>
    <property type="molecule type" value="Genomic_DNA"/>
</dbReference>
<gene>
    <name evidence="1" type="ORF">GCM10007298_23670</name>
</gene>
<name>A0ABQ1UTU6_9NOCA</name>
<keyword evidence="2" id="KW-1185">Reference proteome</keyword>
<reference evidence="2" key="1">
    <citation type="journal article" date="2019" name="Int. J. Syst. Evol. Microbiol.">
        <title>The Global Catalogue of Microorganisms (GCM) 10K type strain sequencing project: providing services to taxonomists for standard genome sequencing and annotation.</title>
        <authorList>
            <consortium name="The Broad Institute Genomics Platform"/>
            <consortium name="The Broad Institute Genome Sequencing Center for Infectious Disease"/>
            <person name="Wu L."/>
            <person name="Ma J."/>
        </authorList>
    </citation>
    <scope>NUCLEOTIDE SEQUENCE [LARGE SCALE GENOMIC DNA]</scope>
    <source>
        <strain evidence="2">CCM 7855</strain>
    </source>
</reference>
<protein>
    <recommendedName>
        <fullName evidence="3">Acetoacetate decarboxylase</fullName>
    </recommendedName>
</protein>
<dbReference type="SUPFAM" id="SSF160104">
    <property type="entry name" value="Acetoacetate decarboxylase-like"/>
    <property type="match status" value="1"/>
</dbReference>
<accession>A0ABQ1UTU6</accession>
<dbReference type="Pfam" id="PF06314">
    <property type="entry name" value="ADC"/>
    <property type="match status" value="1"/>
</dbReference>
<proteinExistence type="predicted"/>
<organism evidence="1 2">
    <name type="scientific">Williamsia phyllosphaerae</name>
    <dbReference type="NCBI Taxonomy" id="885042"/>
    <lineage>
        <taxon>Bacteria</taxon>
        <taxon>Bacillati</taxon>
        <taxon>Actinomycetota</taxon>
        <taxon>Actinomycetes</taxon>
        <taxon>Mycobacteriales</taxon>
        <taxon>Nocardiaceae</taxon>
        <taxon>Williamsia</taxon>
    </lineage>
</organism>
<dbReference type="Gene3D" id="2.40.400.10">
    <property type="entry name" value="Acetoacetate decarboxylase-like"/>
    <property type="match status" value="1"/>
</dbReference>
<dbReference type="InterPro" id="IPR023375">
    <property type="entry name" value="ADC_dom_sf"/>
</dbReference>
<comment type="caution">
    <text evidence="1">The sequence shown here is derived from an EMBL/GenBank/DDBJ whole genome shotgun (WGS) entry which is preliminary data.</text>
</comment>
<evidence type="ECO:0000313" key="2">
    <source>
        <dbReference type="Proteomes" id="UP000632454"/>
    </source>
</evidence>
<dbReference type="Proteomes" id="UP000632454">
    <property type="component" value="Unassembled WGS sequence"/>
</dbReference>
<evidence type="ECO:0000313" key="1">
    <source>
        <dbReference type="EMBL" id="GGF26972.1"/>
    </source>
</evidence>
<sequence length="255" mass="27192">MSGASNERGRAGMTVSTHEVLGREVAMPVQIRAATAFTSMVSVSAGAAQRLIDHTGLQVLRWRPGRAVCVLVFVDYIDGDLGPYNEFGVCFLVREHGRRGGGVLSDLRSLVRGQGCAYIHRLPVDGDFTLAAGRGIWGFPKTLAEFDVDHESPVKRGSLRADDALIASLEVSKGVSVPDSPSATTLTAYSHLDGVTRVTPWSMRAAQTRTRPGGASLTLGTHPFADELRTLDIGRTLMSSSVGAFTMTFGDAETV</sequence>
<evidence type="ECO:0008006" key="3">
    <source>
        <dbReference type="Google" id="ProtNLM"/>
    </source>
</evidence>
<dbReference type="InterPro" id="IPR010451">
    <property type="entry name" value="Acetoacetate_decarboxylase"/>
</dbReference>